<dbReference type="OrthoDB" id="5117987at2"/>
<organism evidence="1 2">
    <name type="scientific">Tsukamurella tyrosinosolvens</name>
    <dbReference type="NCBI Taxonomy" id="57704"/>
    <lineage>
        <taxon>Bacteria</taxon>
        <taxon>Bacillati</taxon>
        <taxon>Actinomycetota</taxon>
        <taxon>Actinomycetes</taxon>
        <taxon>Mycobacteriales</taxon>
        <taxon>Tsukamurellaceae</taxon>
        <taxon>Tsukamurella</taxon>
    </lineage>
</organism>
<dbReference type="InterPro" id="IPR011008">
    <property type="entry name" value="Dimeric_a/b-barrel"/>
</dbReference>
<dbReference type="EMBL" id="FNSA01000003">
    <property type="protein sequence ID" value="SEC03677.1"/>
    <property type="molecule type" value="Genomic_DNA"/>
</dbReference>
<evidence type="ECO:0000313" key="1">
    <source>
        <dbReference type="EMBL" id="SEC03677.1"/>
    </source>
</evidence>
<proteinExistence type="predicted"/>
<reference evidence="2" key="1">
    <citation type="submission" date="2016-10" db="EMBL/GenBank/DDBJ databases">
        <authorList>
            <person name="Varghese N."/>
            <person name="Submissions S."/>
        </authorList>
    </citation>
    <scope>NUCLEOTIDE SEQUENCE [LARGE SCALE GENOMIC DNA]</scope>
    <source>
        <strain evidence="2">DSM 44234</strain>
    </source>
</reference>
<dbReference type="AlphaFoldDB" id="A0A1H4P8A5"/>
<protein>
    <submittedName>
        <fullName evidence="1">YCII-related domain-containing protein</fullName>
    </submittedName>
</protein>
<gene>
    <name evidence="1" type="ORF">SAMN04489793_1369</name>
</gene>
<accession>A0A1H4P8A5</accession>
<sequence>MTKYLVLYRADQSAAEQMAQASPEEQQAGMAAWMEWFGKVGEAIVDGGSPVAGGDGTVGGYSVLQADTRETLDALLTGHPHLQVGTIDVLEFLPMPGM</sequence>
<dbReference type="STRING" id="57704.SAMN04489793_1369"/>
<evidence type="ECO:0000313" key="2">
    <source>
        <dbReference type="Proteomes" id="UP000182241"/>
    </source>
</evidence>
<keyword evidence="2" id="KW-1185">Reference proteome</keyword>
<name>A0A1H4P8A5_TSUTY</name>
<dbReference type="RefSeq" id="WP_068741033.1">
    <property type="nucleotide sequence ID" value="NZ_FNSA01000003.1"/>
</dbReference>
<dbReference type="SUPFAM" id="SSF54909">
    <property type="entry name" value="Dimeric alpha+beta barrel"/>
    <property type="match status" value="1"/>
</dbReference>
<dbReference type="Proteomes" id="UP000182241">
    <property type="component" value="Unassembled WGS sequence"/>
</dbReference>